<dbReference type="PRINTS" id="PR00038">
    <property type="entry name" value="HTHLUXR"/>
</dbReference>
<dbReference type="PANTHER" id="PTHR44688:SF16">
    <property type="entry name" value="DNA-BINDING TRANSCRIPTIONAL ACTIVATOR DEVR_DOSR"/>
    <property type="match status" value="1"/>
</dbReference>
<keyword evidence="6" id="KW-1185">Reference proteome</keyword>
<feature type="domain" description="HTH luxR-type" evidence="4">
    <location>
        <begin position="208"/>
        <end position="273"/>
    </location>
</feature>
<gene>
    <name evidence="5" type="ORF">GO608_02515</name>
</gene>
<dbReference type="SMART" id="SM00421">
    <property type="entry name" value="HTH_LUXR"/>
    <property type="match status" value="1"/>
</dbReference>
<keyword evidence="3" id="KW-0804">Transcription</keyword>
<dbReference type="EMBL" id="WTVH01000002">
    <property type="protein sequence ID" value="NMF92203.1"/>
    <property type="molecule type" value="Genomic_DNA"/>
</dbReference>
<dbReference type="PROSITE" id="PS50043">
    <property type="entry name" value="HTH_LUXR_2"/>
    <property type="match status" value="1"/>
</dbReference>
<dbReference type="Proteomes" id="UP000601990">
    <property type="component" value="Unassembled WGS sequence"/>
</dbReference>
<dbReference type="CDD" id="cd06170">
    <property type="entry name" value="LuxR_C_like"/>
    <property type="match status" value="1"/>
</dbReference>
<dbReference type="InterPro" id="IPR000792">
    <property type="entry name" value="Tscrpt_reg_LuxR_C"/>
</dbReference>
<proteinExistence type="predicted"/>
<dbReference type="Pfam" id="PF00196">
    <property type="entry name" value="GerE"/>
    <property type="match status" value="1"/>
</dbReference>
<reference evidence="5" key="1">
    <citation type="submission" date="2019-12" db="EMBL/GenBank/DDBJ databases">
        <title>Comparative genomics gives insights into the taxonomy of the Azoarcus-Aromatoleum group and reveals separate origins of nif in the plant-associated Azoarcus and non-plant-associated Aromatoleum sub-groups.</title>
        <authorList>
            <person name="Lafos M."/>
            <person name="Maluk M."/>
            <person name="Batista M."/>
            <person name="Junghare M."/>
            <person name="Carmona M."/>
            <person name="Faoro H."/>
            <person name="Cruz L.M."/>
            <person name="Battistoni F."/>
            <person name="De Souza E."/>
            <person name="Pedrosa F."/>
            <person name="Chen W.-M."/>
            <person name="Poole P.S."/>
            <person name="Dixon R.A."/>
            <person name="James E.K."/>
        </authorList>
    </citation>
    <scope>NUCLEOTIDE SEQUENCE</scope>
    <source>
        <strain evidence="5">U120</strain>
    </source>
</reference>
<name>A0ABX1N006_9RHOO</name>
<sequence length="277" mass="31167">MSPAMGTRFAGPSLMQLISLQKSVASSCRTDESGAQEALVGVIGSIGDATFGKEALAQLNRWMPLCWWSVYRLFDDQPPTLHASGSFGVSDGTRESWRVYRASLYRRDETFCLAKEHLREADAALLHWHATEFSARHREAIYSRHGLRERLSIVSAHDESGLTSINFYRNEGQQAFSDDEIDAIRKFGRPLLASVNRHLSLCGKASTDHFQLNALTRREREVCERMLKGWTHEGIAADLQLSAATVKTYRDRAFERLGIHHRNELFALVAGHLHSAI</sequence>
<protein>
    <submittedName>
        <fullName evidence="5">LuxR family transcriptional regulator</fullName>
    </submittedName>
</protein>
<dbReference type="PANTHER" id="PTHR44688">
    <property type="entry name" value="DNA-BINDING TRANSCRIPTIONAL ACTIVATOR DEVR_DOSR"/>
    <property type="match status" value="1"/>
</dbReference>
<keyword evidence="2" id="KW-0238">DNA-binding</keyword>
<dbReference type="RefSeq" id="WP_169197515.1">
    <property type="nucleotide sequence ID" value="NZ_WTVH02000009.1"/>
</dbReference>
<keyword evidence="1" id="KW-0805">Transcription regulation</keyword>
<evidence type="ECO:0000313" key="6">
    <source>
        <dbReference type="Proteomes" id="UP000601990"/>
    </source>
</evidence>
<comment type="caution">
    <text evidence="5">The sequence shown here is derived from an EMBL/GenBank/DDBJ whole genome shotgun (WGS) entry which is preliminary data.</text>
</comment>
<evidence type="ECO:0000313" key="5">
    <source>
        <dbReference type="EMBL" id="NMF92203.1"/>
    </source>
</evidence>
<evidence type="ECO:0000256" key="3">
    <source>
        <dbReference type="ARBA" id="ARBA00023163"/>
    </source>
</evidence>
<organism evidence="5 6">
    <name type="scientific">Aromatoleum buckelii</name>
    <dbReference type="NCBI Taxonomy" id="200254"/>
    <lineage>
        <taxon>Bacteria</taxon>
        <taxon>Pseudomonadati</taxon>
        <taxon>Pseudomonadota</taxon>
        <taxon>Betaproteobacteria</taxon>
        <taxon>Rhodocyclales</taxon>
        <taxon>Rhodocyclaceae</taxon>
        <taxon>Aromatoleum</taxon>
    </lineage>
</organism>
<dbReference type="SUPFAM" id="SSF46894">
    <property type="entry name" value="C-terminal effector domain of the bipartite response regulators"/>
    <property type="match status" value="1"/>
</dbReference>
<evidence type="ECO:0000256" key="1">
    <source>
        <dbReference type="ARBA" id="ARBA00023015"/>
    </source>
</evidence>
<dbReference type="Gene3D" id="1.10.10.10">
    <property type="entry name" value="Winged helix-like DNA-binding domain superfamily/Winged helix DNA-binding domain"/>
    <property type="match status" value="1"/>
</dbReference>
<dbReference type="InterPro" id="IPR036388">
    <property type="entry name" value="WH-like_DNA-bd_sf"/>
</dbReference>
<evidence type="ECO:0000256" key="2">
    <source>
        <dbReference type="ARBA" id="ARBA00023125"/>
    </source>
</evidence>
<accession>A0ABX1N006</accession>
<dbReference type="InterPro" id="IPR016032">
    <property type="entry name" value="Sig_transdc_resp-reg_C-effctor"/>
</dbReference>
<evidence type="ECO:0000259" key="4">
    <source>
        <dbReference type="PROSITE" id="PS50043"/>
    </source>
</evidence>